<dbReference type="InterPro" id="IPR016032">
    <property type="entry name" value="Sig_transdc_resp-reg_C-effctor"/>
</dbReference>
<keyword evidence="3" id="KW-1185">Reference proteome</keyword>
<dbReference type="InterPro" id="IPR000792">
    <property type="entry name" value="Tscrpt_reg_LuxR_C"/>
</dbReference>
<dbReference type="SUPFAM" id="SSF46894">
    <property type="entry name" value="C-terminal effector domain of the bipartite response regulators"/>
    <property type="match status" value="1"/>
</dbReference>
<protein>
    <submittedName>
        <fullName evidence="2">Helix-turn-helix transcriptional regulator</fullName>
    </submittedName>
</protein>
<comment type="caution">
    <text evidence="2">The sequence shown here is derived from an EMBL/GenBank/DDBJ whole genome shotgun (WGS) entry which is preliminary data.</text>
</comment>
<dbReference type="CDD" id="cd06170">
    <property type="entry name" value="LuxR_C_like"/>
    <property type="match status" value="1"/>
</dbReference>
<proteinExistence type="predicted"/>
<dbReference type="RefSeq" id="WP_229431888.1">
    <property type="nucleotide sequence ID" value="NZ_JAJHPV010000012.1"/>
</dbReference>
<name>A0ABS8IUN4_9BURK</name>
<dbReference type="Proteomes" id="UP001198701">
    <property type="component" value="Unassembled WGS sequence"/>
</dbReference>
<dbReference type="InterPro" id="IPR036388">
    <property type="entry name" value="WH-like_DNA-bd_sf"/>
</dbReference>
<evidence type="ECO:0000259" key="1">
    <source>
        <dbReference type="PROSITE" id="PS50043"/>
    </source>
</evidence>
<reference evidence="2 3" key="1">
    <citation type="submission" date="2021-11" db="EMBL/GenBank/DDBJ databases">
        <authorList>
            <person name="Huq M.A."/>
        </authorList>
    </citation>
    <scope>NUCLEOTIDE SEQUENCE [LARGE SCALE GENOMIC DNA]</scope>
    <source>
        <strain evidence="2 3">MAHUQ-52</strain>
    </source>
</reference>
<dbReference type="Pfam" id="PF00196">
    <property type="entry name" value="GerE"/>
    <property type="match status" value="1"/>
</dbReference>
<evidence type="ECO:0000313" key="2">
    <source>
        <dbReference type="EMBL" id="MCC6070969.1"/>
    </source>
</evidence>
<dbReference type="SMART" id="SM00421">
    <property type="entry name" value="HTH_LUXR"/>
    <property type="match status" value="1"/>
</dbReference>
<evidence type="ECO:0000313" key="3">
    <source>
        <dbReference type="Proteomes" id="UP001198701"/>
    </source>
</evidence>
<sequence>MRYWSIDRPAPSPLLDLSRVTGLVAAIGHADNTTFAAEVLKTLAEPATISQCTVFAYEFGNRPRTVSVADHRGGRFLRDVADVYSRHYYLLDGNQRVISSAPQASPGSSLIIHQQTSDDIENAGYRAACYSDPQVCDRLSLMVQPAEGIWLSVNLYRDRTYGNFEPGEIALVEALAPLIGHAARHHYVMHGQNQLGIPQLMLARVRRLCPSLAKRELDVVRGVLEGRTAAEIADLMGIKPASVITYQKRAYQRLGISSQRQLFALCLSTDAP</sequence>
<accession>A0ABS8IUN4</accession>
<dbReference type="PROSITE" id="PS00622">
    <property type="entry name" value="HTH_LUXR_1"/>
    <property type="match status" value="1"/>
</dbReference>
<feature type="domain" description="HTH luxR-type" evidence="1">
    <location>
        <begin position="205"/>
        <end position="270"/>
    </location>
</feature>
<gene>
    <name evidence="2" type="ORF">LMJ30_08370</name>
</gene>
<dbReference type="PROSITE" id="PS50043">
    <property type="entry name" value="HTH_LUXR_2"/>
    <property type="match status" value="1"/>
</dbReference>
<dbReference type="Gene3D" id="1.10.10.10">
    <property type="entry name" value="Winged helix-like DNA-binding domain superfamily/Winged helix DNA-binding domain"/>
    <property type="match status" value="1"/>
</dbReference>
<organism evidence="2 3">
    <name type="scientific">Massilia agrisoli</name>
    <dbReference type="NCBI Taxonomy" id="2892444"/>
    <lineage>
        <taxon>Bacteria</taxon>
        <taxon>Pseudomonadati</taxon>
        <taxon>Pseudomonadota</taxon>
        <taxon>Betaproteobacteria</taxon>
        <taxon>Burkholderiales</taxon>
        <taxon>Oxalobacteraceae</taxon>
        <taxon>Telluria group</taxon>
        <taxon>Massilia</taxon>
    </lineage>
</organism>
<dbReference type="EMBL" id="JAJHPV010000012">
    <property type="protein sequence ID" value="MCC6070969.1"/>
    <property type="molecule type" value="Genomic_DNA"/>
</dbReference>